<keyword evidence="7" id="KW-0695">RNA-directed DNA polymerase</keyword>
<dbReference type="GO" id="GO:0003887">
    <property type="term" value="F:DNA-directed DNA polymerase activity"/>
    <property type="evidence" value="ECO:0007669"/>
    <property type="project" value="UniProtKB-KW"/>
</dbReference>
<evidence type="ECO:0000256" key="7">
    <source>
        <dbReference type="ARBA" id="ARBA00022918"/>
    </source>
</evidence>
<dbReference type="GO" id="GO:0003964">
    <property type="term" value="F:RNA-directed DNA polymerase activity"/>
    <property type="evidence" value="ECO:0007669"/>
    <property type="project" value="UniProtKB-KW"/>
</dbReference>
<dbReference type="PANTHER" id="PTHR42648">
    <property type="entry name" value="TRANSPOSASE, PUTATIVE-RELATED"/>
    <property type="match status" value="1"/>
</dbReference>
<reference evidence="12" key="1">
    <citation type="submission" date="2024-01" db="EMBL/GenBank/DDBJ databases">
        <authorList>
            <person name="Webb A."/>
        </authorList>
    </citation>
    <scope>NUCLEOTIDE SEQUENCE</scope>
    <source>
        <strain evidence="12">Pm1</strain>
    </source>
</reference>
<evidence type="ECO:0000256" key="1">
    <source>
        <dbReference type="ARBA" id="ARBA00022722"/>
    </source>
</evidence>
<evidence type="ECO:0000313" key="13">
    <source>
        <dbReference type="Proteomes" id="UP001162060"/>
    </source>
</evidence>
<proteinExistence type="predicted"/>
<comment type="caution">
    <text evidence="12">The sequence shown here is derived from an EMBL/GenBank/DDBJ whole genome shotgun (WGS) entry which is preliminary data.</text>
</comment>
<dbReference type="GO" id="GO:0006310">
    <property type="term" value="P:DNA recombination"/>
    <property type="evidence" value="ECO:0007669"/>
    <property type="project" value="UniProtKB-KW"/>
</dbReference>
<keyword evidence="8" id="KW-0808">Transferase</keyword>
<evidence type="ECO:0000259" key="11">
    <source>
        <dbReference type="Pfam" id="PF25597"/>
    </source>
</evidence>
<dbReference type="PANTHER" id="PTHR42648:SF11">
    <property type="entry name" value="TRANSPOSON TY4-P GAG-POL POLYPROTEIN"/>
    <property type="match status" value="1"/>
</dbReference>
<name>A0AAV1TVX0_9STRA</name>
<dbReference type="GO" id="GO:0016787">
    <property type="term" value="F:hydrolase activity"/>
    <property type="evidence" value="ECO:0007669"/>
    <property type="project" value="UniProtKB-KW"/>
</dbReference>
<evidence type="ECO:0000256" key="9">
    <source>
        <dbReference type="ARBA" id="ARBA00023172"/>
    </source>
</evidence>
<dbReference type="AlphaFoldDB" id="A0AAV1TVX0"/>
<dbReference type="InterPro" id="IPR039537">
    <property type="entry name" value="Retrotran_Ty1/copia-like"/>
</dbReference>
<evidence type="ECO:0000313" key="12">
    <source>
        <dbReference type="EMBL" id="CAK7925169.1"/>
    </source>
</evidence>
<evidence type="ECO:0000256" key="8">
    <source>
        <dbReference type="ARBA" id="ARBA00022932"/>
    </source>
</evidence>
<keyword evidence="8" id="KW-0548">Nucleotidyltransferase</keyword>
<evidence type="ECO:0000256" key="3">
    <source>
        <dbReference type="ARBA" id="ARBA00022759"/>
    </source>
</evidence>
<dbReference type="Proteomes" id="UP001162060">
    <property type="component" value="Unassembled WGS sequence"/>
</dbReference>
<sequence>MMFACALPLQFWGDAVQCAVYILNRSPTRANAKRASPIEVLTGKVPDLRSIVVFGSSCSVYRDPRKSSLQQRSQTGIIVGVSEDTKGYKVLLQRESKVVVTKHVKNISTLSDAQNEQLQRAKKVGYRDDKAKDTASTTEALVTTRDDKGGAQNGREGRKKSKKLWSRQAYGTRGASKQEQAAARQEERAKSDEVISAVFERDPRNYSEAMRSLRRAEWKAAMQEEIAALESNDVWVVTKRSPGANNLHSK</sequence>
<evidence type="ECO:0000256" key="5">
    <source>
        <dbReference type="ARBA" id="ARBA00022842"/>
    </source>
</evidence>
<dbReference type="GO" id="GO:0046872">
    <property type="term" value="F:metal ion binding"/>
    <property type="evidence" value="ECO:0007669"/>
    <property type="project" value="UniProtKB-KW"/>
</dbReference>
<evidence type="ECO:0000256" key="10">
    <source>
        <dbReference type="SAM" id="MobiDB-lite"/>
    </source>
</evidence>
<keyword evidence="5" id="KW-0460">Magnesium</keyword>
<feature type="domain" description="Retroviral polymerase SH3-like" evidence="11">
    <location>
        <begin position="58"/>
        <end position="109"/>
    </location>
</feature>
<keyword evidence="8" id="KW-0239">DNA-directed DNA polymerase</keyword>
<keyword evidence="2" id="KW-0479">Metal-binding</keyword>
<keyword evidence="4" id="KW-0378">Hydrolase</keyword>
<keyword evidence="3" id="KW-0255">Endonuclease</keyword>
<protein>
    <recommendedName>
        <fullName evidence="11">Retroviral polymerase SH3-like domain-containing protein</fullName>
    </recommendedName>
</protein>
<feature type="region of interest" description="Disordered" evidence="10">
    <location>
        <begin position="121"/>
        <end position="192"/>
    </location>
</feature>
<keyword evidence="6" id="KW-0229">DNA integration</keyword>
<dbReference type="GO" id="GO:0004519">
    <property type="term" value="F:endonuclease activity"/>
    <property type="evidence" value="ECO:0007669"/>
    <property type="project" value="UniProtKB-KW"/>
</dbReference>
<evidence type="ECO:0000256" key="2">
    <source>
        <dbReference type="ARBA" id="ARBA00022723"/>
    </source>
</evidence>
<dbReference type="GO" id="GO:0015074">
    <property type="term" value="P:DNA integration"/>
    <property type="evidence" value="ECO:0007669"/>
    <property type="project" value="UniProtKB-KW"/>
</dbReference>
<dbReference type="Pfam" id="PF25597">
    <property type="entry name" value="SH3_retrovirus"/>
    <property type="match status" value="1"/>
</dbReference>
<dbReference type="InterPro" id="IPR057670">
    <property type="entry name" value="SH3_retrovirus"/>
</dbReference>
<keyword evidence="1" id="KW-0540">Nuclease</keyword>
<dbReference type="EMBL" id="CAKLBY020000086">
    <property type="protein sequence ID" value="CAK7925169.1"/>
    <property type="molecule type" value="Genomic_DNA"/>
</dbReference>
<evidence type="ECO:0000256" key="4">
    <source>
        <dbReference type="ARBA" id="ARBA00022801"/>
    </source>
</evidence>
<evidence type="ECO:0000256" key="6">
    <source>
        <dbReference type="ARBA" id="ARBA00022908"/>
    </source>
</evidence>
<organism evidence="12 13">
    <name type="scientific">Peronospora matthiolae</name>
    <dbReference type="NCBI Taxonomy" id="2874970"/>
    <lineage>
        <taxon>Eukaryota</taxon>
        <taxon>Sar</taxon>
        <taxon>Stramenopiles</taxon>
        <taxon>Oomycota</taxon>
        <taxon>Peronosporomycetes</taxon>
        <taxon>Peronosporales</taxon>
        <taxon>Peronosporaceae</taxon>
        <taxon>Peronospora</taxon>
    </lineage>
</organism>
<accession>A0AAV1TVX0</accession>
<gene>
    <name evidence="12" type="ORF">PM001_LOCUS10319</name>
</gene>
<keyword evidence="9" id="KW-0233">DNA recombination</keyword>